<sequence>MPRFVEDRDTWIREVVQSPDLPHLATRVGIYLAMQMTETHRRDAMASIEEIAAAVHASQRGVISALGQLEGQGYLGIERKRHKGNRYWLLSQG</sequence>
<proteinExistence type="predicted"/>
<keyword evidence="2" id="KW-1185">Reference proteome</keyword>
<gene>
    <name evidence="1" type="ORF">RB548_04310</name>
</gene>
<dbReference type="InterPro" id="IPR036390">
    <property type="entry name" value="WH_DNA-bd_sf"/>
</dbReference>
<dbReference type="RefSeq" id="WP_331373802.1">
    <property type="nucleotide sequence ID" value="NZ_CP133148.1"/>
</dbReference>
<evidence type="ECO:0000313" key="2">
    <source>
        <dbReference type="Proteomes" id="UP001432360"/>
    </source>
</evidence>
<protein>
    <recommendedName>
        <fullName evidence="3">HTH marR-type domain-containing protein</fullName>
    </recommendedName>
</protein>
<dbReference type="Proteomes" id="UP001432360">
    <property type="component" value="Chromosome"/>
</dbReference>
<dbReference type="InterPro" id="IPR036388">
    <property type="entry name" value="WH-like_DNA-bd_sf"/>
</dbReference>
<evidence type="ECO:0000313" key="1">
    <source>
        <dbReference type="EMBL" id="WVT04641.1"/>
    </source>
</evidence>
<organism evidence="1 2">
    <name type="scientific">Sinorhizobium chiapasense</name>
    <dbReference type="NCBI Taxonomy" id="501572"/>
    <lineage>
        <taxon>Bacteria</taxon>
        <taxon>Pseudomonadati</taxon>
        <taxon>Pseudomonadota</taxon>
        <taxon>Alphaproteobacteria</taxon>
        <taxon>Hyphomicrobiales</taxon>
        <taxon>Rhizobiaceae</taxon>
        <taxon>Sinorhizobium/Ensifer group</taxon>
        <taxon>Sinorhizobium</taxon>
    </lineage>
</organism>
<reference evidence="1" key="1">
    <citation type="submission" date="2023-08" db="EMBL/GenBank/DDBJ databases">
        <title>Complete genome sequence of Sinorhizobium chiapanecum ITTG S70 isolated from Acaciella angustissima nodules in Chiapas-Mexico.</title>
        <authorList>
            <person name="Rincon-Rosales R."/>
            <person name="Rogel M.A."/>
            <person name="Rincon-Medina C.I."/>
            <person name="Guerrero G."/>
            <person name="Manzano-Gomez L.A."/>
            <person name="Lopez-Lopez A."/>
            <person name="Rincon Molina F.A."/>
            <person name="Martinez-Romero E."/>
        </authorList>
    </citation>
    <scope>NUCLEOTIDE SEQUENCE</scope>
    <source>
        <strain evidence="1">ITTG S70</strain>
    </source>
</reference>
<dbReference type="EMBL" id="CP133148">
    <property type="protein sequence ID" value="WVT04641.1"/>
    <property type="molecule type" value="Genomic_DNA"/>
</dbReference>
<accession>A0ABZ2BBD3</accession>
<name>A0ABZ2BBD3_9HYPH</name>
<evidence type="ECO:0008006" key="3">
    <source>
        <dbReference type="Google" id="ProtNLM"/>
    </source>
</evidence>
<dbReference type="Gene3D" id="1.10.10.10">
    <property type="entry name" value="Winged helix-like DNA-binding domain superfamily/Winged helix DNA-binding domain"/>
    <property type="match status" value="1"/>
</dbReference>
<dbReference type="SUPFAM" id="SSF46785">
    <property type="entry name" value="Winged helix' DNA-binding domain"/>
    <property type="match status" value="1"/>
</dbReference>